<dbReference type="OrthoDB" id="9814970at2"/>
<dbReference type="RefSeq" id="WP_014081055.1">
    <property type="nucleotide sequence ID" value="NC_015977.1"/>
</dbReference>
<evidence type="ECO:0008006" key="3">
    <source>
        <dbReference type="Google" id="ProtNLM"/>
    </source>
</evidence>
<dbReference type="InterPro" id="IPR023214">
    <property type="entry name" value="HAD_sf"/>
</dbReference>
<dbReference type="InterPro" id="IPR000150">
    <property type="entry name" value="Cof"/>
</dbReference>
<dbReference type="Gene3D" id="3.40.50.1000">
    <property type="entry name" value="HAD superfamily/HAD-like"/>
    <property type="match status" value="1"/>
</dbReference>
<dbReference type="eggNOG" id="COG0561">
    <property type="taxonomic scope" value="Bacteria"/>
</dbReference>
<organism evidence="1 2">
    <name type="scientific">Roseburia hominis (strain DSM 16839 / JCM 17582 / NCIMB 14029 / A2-183)</name>
    <dbReference type="NCBI Taxonomy" id="585394"/>
    <lineage>
        <taxon>Bacteria</taxon>
        <taxon>Bacillati</taxon>
        <taxon>Bacillota</taxon>
        <taxon>Clostridia</taxon>
        <taxon>Lachnospirales</taxon>
        <taxon>Lachnospiraceae</taxon>
        <taxon>Roseburia</taxon>
    </lineage>
</organism>
<dbReference type="BioCyc" id="RHOM585394:G1H02-2972-MONOMER"/>
<dbReference type="GeneID" id="93724687"/>
<accession>G2SYJ5</accession>
<dbReference type="KEGG" id="rho:RHOM_14930"/>
<dbReference type="SFLD" id="SFLDG01140">
    <property type="entry name" value="C2.B:_Phosphomannomutase_and_P"/>
    <property type="match status" value="1"/>
</dbReference>
<dbReference type="EMBL" id="CP003040">
    <property type="protein sequence ID" value="AEN98092.1"/>
    <property type="molecule type" value="Genomic_DNA"/>
</dbReference>
<dbReference type="SFLD" id="SFLDS00003">
    <property type="entry name" value="Haloacid_Dehalogenase"/>
    <property type="match status" value="1"/>
</dbReference>
<sequence>MIKLIATDVDGTLVKDGTMQIDPEYMTVIKELVQKGIIFAVCSGRQFISERKLFAPIKDQLLYITDGGTVVRTPQEILMVHTMPRDVWSGMCRMVQEQMPHCDCFVATPDYCLAEDAGSRMFHWLRDSYGYDIREAERLSDIPEQDIIKFTVYHKSACEEMCAPLFTPAWKDKAQLAAAGKEWMDCNPLGANKGTAIEFVQKHFGISPEETCTFGDNLNDIEMLQNAGRSYAVANARAEVIAAAKDTCAPYWENGVLQILKTFL</sequence>
<dbReference type="PANTHER" id="PTHR10000">
    <property type="entry name" value="PHOSPHOSERINE PHOSPHATASE"/>
    <property type="match status" value="1"/>
</dbReference>
<dbReference type="Pfam" id="PF08282">
    <property type="entry name" value="Hydrolase_3"/>
    <property type="match status" value="1"/>
</dbReference>
<dbReference type="PANTHER" id="PTHR10000:SF53">
    <property type="entry name" value="5-AMINO-6-(5-PHOSPHO-D-RIBITYLAMINO)URACIL PHOSPHATASE YBJI-RELATED"/>
    <property type="match status" value="1"/>
</dbReference>
<dbReference type="InterPro" id="IPR036412">
    <property type="entry name" value="HAD-like_sf"/>
</dbReference>
<dbReference type="NCBIfam" id="TIGR00099">
    <property type="entry name" value="Cof-subfamily"/>
    <property type="match status" value="1"/>
</dbReference>
<dbReference type="Proteomes" id="UP000008178">
    <property type="component" value="Chromosome"/>
</dbReference>
<dbReference type="InterPro" id="IPR006379">
    <property type="entry name" value="HAD-SF_hydro_IIB"/>
</dbReference>
<reference evidence="1 2" key="1">
    <citation type="journal article" date="2015" name="Genome Announc.">
        <title>Complete genome sequence of the human gut symbiont Roseburia hominis.</title>
        <authorList>
            <person name="Travis A.J."/>
            <person name="Kelly D."/>
            <person name="Flint H.J."/>
            <person name="Aminov R.I."/>
        </authorList>
    </citation>
    <scope>NUCLEOTIDE SEQUENCE [LARGE SCALE GENOMIC DNA]</scope>
    <source>
        <strain evidence="2">DSM 16839 / JCM 17582 / NCIMB 14029 / A2-183</strain>
    </source>
</reference>
<dbReference type="AlphaFoldDB" id="G2SYJ5"/>
<proteinExistence type="predicted"/>
<dbReference type="GO" id="GO:0016791">
    <property type="term" value="F:phosphatase activity"/>
    <property type="evidence" value="ECO:0007669"/>
    <property type="project" value="TreeGrafter"/>
</dbReference>
<evidence type="ECO:0000313" key="1">
    <source>
        <dbReference type="EMBL" id="AEN98092.1"/>
    </source>
</evidence>
<dbReference type="GO" id="GO:0005829">
    <property type="term" value="C:cytosol"/>
    <property type="evidence" value="ECO:0007669"/>
    <property type="project" value="TreeGrafter"/>
</dbReference>
<dbReference type="STRING" id="585394.RHOM_14930"/>
<dbReference type="SFLD" id="SFLDG01144">
    <property type="entry name" value="C2.B.4:_PGP_Like"/>
    <property type="match status" value="1"/>
</dbReference>
<gene>
    <name evidence="1" type="ordered locus">RHOM_14930</name>
</gene>
<dbReference type="CDD" id="cd07518">
    <property type="entry name" value="HAD_YbiV-Like"/>
    <property type="match status" value="1"/>
</dbReference>
<keyword evidence="2" id="KW-1185">Reference proteome</keyword>
<dbReference type="HOGENOM" id="CLU_044146_5_1_9"/>
<dbReference type="Gene3D" id="3.30.1240.10">
    <property type="match status" value="1"/>
</dbReference>
<evidence type="ECO:0000313" key="2">
    <source>
        <dbReference type="Proteomes" id="UP000008178"/>
    </source>
</evidence>
<dbReference type="SUPFAM" id="SSF56784">
    <property type="entry name" value="HAD-like"/>
    <property type="match status" value="1"/>
</dbReference>
<dbReference type="GO" id="GO:0000287">
    <property type="term" value="F:magnesium ion binding"/>
    <property type="evidence" value="ECO:0007669"/>
    <property type="project" value="TreeGrafter"/>
</dbReference>
<protein>
    <recommendedName>
        <fullName evidence="3">HAD family hydrolase</fullName>
    </recommendedName>
</protein>
<dbReference type="NCBIfam" id="TIGR01484">
    <property type="entry name" value="HAD-SF-IIB"/>
    <property type="match status" value="1"/>
</dbReference>
<name>G2SYJ5_ROSHA</name>